<comment type="similarity">
    <text evidence="4 10">Belongs to the HAD-like hydrolase superfamily. CbbY/CbbZ/Gph/YieH family.</text>
</comment>
<organism evidence="11 12">
    <name type="scientific">Halovulum dunhuangense</name>
    <dbReference type="NCBI Taxonomy" id="1505036"/>
    <lineage>
        <taxon>Bacteria</taxon>
        <taxon>Pseudomonadati</taxon>
        <taxon>Pseudomonadota</taxon>
        <taxon>Alphaproteobacteria</taxon>
        <taxon>Rhodobacterales</taxon>
        <taxon>Paracoccaceae</taxon>
        <taxon>Halovulum</taxon>
    </lineage>
</organism>
<accession>A0A849L432</accession>
<sequence>MRSAIFDLDGTLADTSADLIAAANAGLGAELLHPARDQALAFRGGRAMLREGLARAGSHASDTEVERRLPAFLAHYEANIDRHTRLYPGVEGALDSLASAGWVLGVCTNKPAALAETLLGRLGLRDRFAALLGGDSLPVRKPDPRHLTDTIAALGGNPARAVLVGDSDTDRNAAKAAGVACVLVTFGPEGAAVEALGPEALLPDYALLPDLLDRLIR</sequence>
<dbReference type="PRINTS" id="PR00413">
    <property type="entry name" value="HADHALOGNASE"/>
</dbReference>
<dbReference type="Proteomes" id="UP000572377">
    <property type="component" value="Unassembled WGS sequence"/>
</dbReference>
<keyword evidence="9 10" id="KW-0119">Carbohydrate metabolism</keyword>
<dbReference type="HAMAP" id="MF_00495">
    <property type="entry name" value="GPH_hydrolase_bact"/>
    <property type="match status" value="1"/>
</dbReference>
<dbReference type="Pfam" id="PF13419">
    <property type="entry name" value="HAD_2"/>
    <property type="match status" value="1"/>
</dbReference>
<dbReference type="InterPro" id="IPR041492">
    <property type="entry name" value="HAD_2"/>
</dbReference>
<feature type="binding site" evidence="10">
    <location>
        <position position="166"/>
    </location>
    <ligand>
        <name>Mg(2+)</name>
        <dbReference type="ChEBI" id="CHEBI:18420"/>
    </ligand>
</feature>
<dbReference type="GO" id="GO:0005829">
    <property type="term" value="C:cytosol"/>
    <property type="evidence" value="ECO:0007669"/>
    <property type="project" value="TreeGrafter"/>
</dbReference>
<dbReference type="SUPFAM" id="SSF56784">
    <property type="entry name" value="HAD-like"/>
    <property type="match status" value="1"/>
</dbReference>
<dbReference type="InterPro" id="IPR023198">
    <property type="entry name" value="PGP-like_dom2"/>
</dbReference>
<dbReference type="InterPro" id="IPR036412">
    <property type="entry name" value="HAD-like_sf"/>
</dbReference>
<evidence type="ECO:0000313" key="12">
    <source>
        <dbReference type="Proteomes" id="UP000572377"/>
    </source>
</evidence>
<name>A0A849L432_9RHOB</name>
<dbReference type="InterPro" id="IPR037512">
    <property type="entry name" value="PGPase_prok"/>
</dbReference>
<evidence type="ECO:0000256" key="3">
    <source>
        <dbReference type="ARBA" id="ARBA00004818"/>
    </source>
</evidence>
<dbReference type="PANTHER" id="PTHR43434">
    <property type="entry name" value="PHOSPHOGLYCOLATE PHOSPHATASE"/>
    <property type="match status" value="1"/>
</dbReference>
<dbReference type="NCBIfam" id="TIGR01509">
    <property type="entry name" value="HAD-SF-IA-v3"/>
    <property type="match status" value="1"/>
</dbReference>
<feature type="binding site" evidence="10">
    <location>
        <position position="9"/>
    </location>
    <ligand>
        <name>Mg(2+)</name>
        <dbReference type="ChEBI" id="CHEBI:18420"/>
    </ligand>
</feature>
<evidence type="ECO:0000256" key="5">
    <source>
        <dbReference type="ARBA" id="ARBA00013078"/>
    </source>
</evidence>
<gene>
    <name evidence="11" type="ORF">HMH01_11680</name>
</gene>
<evidence type="ECO:0000256" key="2">
    <source>
        <dbReference type="ARBA" id="ARBA00001946"/>
    </source>
</evidence>
<dbReference type="AlphaFoldDB" id="A0A849L432"/>
<dbReference type="PANTHER" id="PTHR43434:SF1">
    <property type="entry name" value="PHOSPHOGLYCOLATE PHOSPHATASE"/>
    <property type="match status" value="1"/>
</dbReference>
<comment type="function">
    <text evidence="10">Specifically catalyzes the dephosphorylation of 2-phosphoglycolate. Is involved in the dissimilation of the intracellular 2-phosphoglycolate formed during the DNA repair of 3'-phosphoglycolate ends, a major class of DNA lesions induced by oxidative stress.</text>
</comment>
<evidence type="ECO:0000256" key="1">
    <source>
        <dbReference type="ARBA" id="ARBA00000830"/>
    </source>
</evidence>
<dbReference type="GO" id="GO:0008967">
    <property type="term" value="F:phosphoglycolate phosphatase activity"/>
    <property type="evidence" value="ECO:0007669"/>
    <property type="project" value="UniProtKB-UniRule"/>
</dbReference>
<dbReference type="RefSeq" id="WP_171325744.1">
    <property type="nucleotide sequence ID" value="NZ_JABFBC010000002.1"/>
</dbReference>
<evidence type="ECO:0000256" key="6">
    <source>
        <dbReference type="ARBA" id="ARBA00022723"/>
    </source>
</evidence>
<dbReference type="InterPro" id="IPR006439">
    <property type="entry name" value="HAD-SF_hydro_IA"/>
</dbReference>
<dbReference type="EMBL" id="JABFBC010000002">
    <property type="protein sequence ID" value="NNU81095.1"/>
    <property type="molecule type" value="Genomic_DNA"/>
</dbReference>
<comment type="catalytic activity">
    <reaction evidence="1 10">
        <text>2-phosphoglycolate + H2O = glycolate + phosphate</text>
        <dbReference type="Rhea" id="RHEA:14369"/>
        <dbReference type="ChEBI" id="CHEBI:15377"/>
        <dbReference type="ChEBI" id="CHEBI:29805"/>
        <dbReference type="ChEBI" id="CHEBI:43474"/>
        <dbReference type="ChEBI" id="CHEBI:58033"/>
        <dbReference type="EC" id="3.1.3.18"/>
    </reaction>
</comment>
<dbReference type="GO" id="GO:0005975">
    <property type="term" value="P:carbohydrate metabolic process"/>
    <property type="evidence" value="ECO:0007669"/>
    <property type="project" value="InterPro"/>
</dbReference>
<keyword evidence="12" id="KW-1185">Reference proteome</keyword>
<evidence type="ECO:0000256" key="10">
    <source>
        <dbReference type="HAMAP-Rule" id="MF_00495"/>
    </source>
</evidence>
<reference evidence="11 12" key="1">
    <citation type="submission" date="2020-05" db="EMBL/GenBank/DDBJ databases">
        <title>Gimesia benthica sp. nov., a novel planctomycete isolated from a deep-sea water sample of the Northwest Indian Ocean.</title>
        <authorList>
            <person name="Wang J."/>
            <person name="Ruan C."/>
            <person name="Song L."/>
            <person name="Zhu Y."/>
            <person name="Li A."/>
            <person name="Zheng X."/>
            <person name="Wang L."/>
            <person name="Lu Z."/>
            <person name="Huang Y."/>
            <person name="Du W."/>
            <person name="Zhou Y."/>
            <person name="Huang L."/>
            <person name="Dai X."/>
        </authorList>
    </citation>
    <scope>NUCLEOTIDE SEQUENCE [LARGE SCALE GENOMIC DNA]</scope>
    <source>
        <strain evidence="11 12">YYQ-30</strain>
    </source>
</reference>
<dbReference type="GO" id="GO:0006281">
    <property type="term" value="P:DNA repair"/>
    <property type="evidence" value="ECO:0007669"/>
    <property type="project" value="TreeGrafter"/>
</dbReference>
<proteinExistence type="inferred from homology"/>
<keyword evidence="8 10" id="KW-0460">Magnesium</keyword>
<dbReference type="InterPro" id="IPR023214">
    <property type="entry name" value="HAD_sf"/>
</dbReference>
<evidence type="ECO:0000256" key="7">
    <source>
        <dbReference type="ARBA" id="ARBA00022801"/>
    </source>
</evidence>
<dbReference type="Gene3D" id="3.40.50.1000">
    <property type="entry name" value="HAD superfamily/HAD-like"/>
    <property type="match status" value="1"/>
</dbReference>
<dbReference type="Gene3D" id="1.10.150.240">
    <property type="entry name" value="Putative phosphatase, domain 2"/>
    <property type="match status" value="1"/>
</dbReference>
<feature type="active site" description="Nucleophile" evidence="10">
    <location>
        <position position="7"/>
    </location>
</feature>
<evidence type="ECO:0000313" key="11">
    <source>
        <dbReference type="EMBL" id="NNU81095.1"/>
    </source>
</evidence>
<dbReference type="GO" id="GO:0046872">
    <property type="term" value="F:metal ion binding"/>
    <property type="evidence" value="ECO:0007669"/>
    <property type="project" value="UniProtKB-KW"/>
</dbReference>
<comment type="caution">
    <text evidence="11">The sequence shown here is derived from an EMBL/GenBank/DDBJ whole genome shotgun (WGS) entry which is preliminary data.</text>
</comment>
<keyword evidence="6 10" id="KW-0479">Metal-binding</keyword>
<dbReference type="GO" id="GO:0046295">
    <property type="term" value="P:glycolate biosynthetic process"/>
    <property type="evidence" value="ECO:0007669"/>
    <property type="project" value="UniProtKB-UniRule"/>
</dbReference>
<dbReference type="EC" id="3.1.3.18" evidence="5 10"/>
<dbReference type="SFLD" id="SFLDS00003">
    <property type="entry name" value="Haloacid_Dehalogenase"/>
    <property type="match status" value="1"/>
</dbReference>
<evidence type="ECO:0000256" key="9">
    <source>
        <dbReference type="ARBA" id="ARBA00023277"/>
    </source>
</evidence>
<evidence type="ECO:0000256" key="4">
    <source>
        <dbReference type="ARBA" id="ARBA00006171"/>
    </source>
</evidence>
<keyword evidence="7 10" id="KW-0378">Hydrolase</keyword>
<comment type="cofactor">
    <cofactor evidence="2 10">
        <name>Mg(2+)</name>
        <dbReference type="ChEBI" id="CHEBI:18420"/>
    </cofactor>
</comment>
<dbReference type="UniPathway" id="UPA00865">
    <property type="reaction ID" value="UER00834"/>
</dbReference>
<feature type="binding site" evidence="10">
    <location>
        <position position="7"/>
    </location>
    <ligand>
        <name>Mg(2+)</name>
        <dbReference type="ChEBI" id="CHEBI:18420"/>
    </ligand>
</feature>
<protein>
    <recommendedName>
        <fullName evidence="5 10">Phosphoglycolate phosphatase</fullName>
        <shortName evidence="10">PGP</shortName>
        <shortName evidence="10">PGPase</shortName>
        <ecNumber evidence="5 10">3.1.3.18</ecNumber>
    </recommendedName>
</protein>
<dbReference type="InterPro" id="IPR050155">
    <property type="entry name" value="HAD-like_hydrolase_sf"/>
</dbReference>
<evidence type="ECO:0000256" key="8">
    <source>
        <dbReference type="ARBA" id="ARBA00022842"/>
    </source>
</evidence>
<dbReference type="SFLD" id="SFLDG01129">
    <property type="entry name" value="C1.5:_HAD__Beta-PGM__Phosphata"/>
    <property type="match status" value="1"/>
</dbReference>
<comment type="pathway">
    <text evidence="3 10">Organic acid metabolism; glycolate biosynthesis; glycolate from 2-phosphoglycolate: step 1/1.</text>
</comment>